<accession>A0AA38RTZ6</accession>
<dbReference type="InterPro" id="IPR057912">
    <property type="entry name" value="OB_CYT4_C"/>
</dbReference>
<evidence type="ECO:0000313" key="3">
    <source>
        <dbReference type="EMBL" id="KAJ9157249.1"/>
    </source>
</evidence>
<dbReference type="GO" id="GO:0003723">
    <property type="term" value="F:RNA binding"/>
    <property type="evidence" value="ECO:0007669"/>
    <property type="project" value="InterPro"/>
</dbReference>
<feature type="domain" description="RNB" evidence="2">
    <location>
        <begin position="518"/>
        <end position="870"/>
    </location>
</feature>
<reference evidence="3" key="1">
    <citation type="submission" date="2022-07" db="EMBL/GenBank/DDBJ databases">
        <title>Fungi with potential for degradation of polypropylene.</title>
        <authorList>
            <person name="Gostincar C."/>
        </authorList>
    </citation>
    <scope>NUCLEOTIDE SEQUENCE</scope>
    <source>
        <strain evidence="3">EXF-13308</strain>
    </source>
</reference>
<comment type="similarity">
    <text evidence="1">Belongs to the RNR ribonuclease family.</text>
</comment>
<evidence type="ECO:0000259" key="2">
    <source>
        <dbReference type="SMART" id="SM00955"/>
    </source>
</evidence>
<dbReference type="InterPro" id="IPR012340">
    <property type="entry name" value="NA-bd_OB-fold"/>
</dbReference>
<name>A0AA38RTZ6_9PEZI</name>
<dbReference type="Pfam" id="PF23214">
    <property type="entry name" value="SH3_CYT4"/>
    <property type="match status" value="1"/>
</dbReference>
<evidence type="ECO:0000313" key="4">
    <source>
        <dbReference type="Proteomes" id="UP001174694"/>
    </source>
</evidence>
<dbReference type="InterPro" id="IPR001900">
    <property type="entry name" value="RNase_II/R"/>
</dbReference>
<evidence type="ECO:0000256" key="1">
    <source>
        <dbReference type="RuleBase" id="RU003901"/>
    </source>
</evidence>
<dbReference type="SMART" id="SM00955">
    <property type="entry name" value="RNB"/>
    <property type="match status" value="1"/>
</dbReference>
<proteinExistence type="inferred from homology"/>
<dbReference type="GO" id="GO:0000932">
    <property type="term" value="C:P-body"/>
    <property type="evidence" value="ECO:0007669"/>
    <property type="project" value="TreeGrafter"/>
</dbReference>
<dbReference type="Pfam" id="PF23216">
    <property type="entry name" value="WHD_CYT4"/>
    <property type="match status" value="1"/>
</dbReference>
<dbReference type="GO" id="GO:0000175">
    <property type="term" value="F:3'-5'-RNA exonuclease activity"/>
    <property type="evidence" value="ECO:0007669"/>
    <property type="project" value="TreeGrafter"/>
</dbReference>
<dbReference type="SUPFAM" id="SSF50249">
    <property type="entry name" value="Nucleic acid-binding proteins"/>
    <property type="match status" value="1"/>
</dbReference>
<keyword evidence="4" id="KW-1185">Reference proteome</keyword>
<dbReference type="Pfam" id="PF00773">
    <property type="entry name" value="RNB"/>
    <property type="match status" value="1"/>
</dbReference>
<dbReference type="Pfam" id="PF25522">
    <property type="entry name" value="OB_cyt-4"/>
    <property type="match status" value="1"/>
</dbReference>
<comment type="caution">
    <text evidence="3">The sequence shown here is derived from an EMBL/GenBank/DDBJ whole genome shotgun (WGS) entry which is preliminary data.</text>
</comment>
<dbReference type="InterPro" id="IPR050180">
    <property type="entry name" value="RNR_Ribonuclease"/>
</dbReference>
<dbReference type="InterPro" id="IPR056624">
    <property type="entry name" value="WH_CYT4"/>
</dbReference>
<dbReference type="AlphaFoldDB" id="A0AA38RTZ6"/>
<dbReference type="PANTHER" id="PTHR23355:SF65">
    <property type="entry name" value="EXORIBONUCLEASE CYT-4, PUTATIVE (AFU_ORTHOLOGUE AFUA_7G01550)-RELATED"/>
    <property type="match status" value="1"/>
</dbReference>
<dbReference type="EMBL" id="JANBVO010000001">
    <property type="protein sequence ID" value="KAJ9157249.1"/>
    <property type="molecule type" value="Genomic_DNA"/>
</dbReference>
<dbReference type="InterPro" id="IPR022966">
    <property type="entry name" value="RNase_II/R_CS"/>
</dbReference>
<dbReference type="InterPro" id="IPR056625">
    <property type="entry name" value="SH3_CYT4"/>
</dbReference>
<dbReference type="PROSITE" id="PS01175">
    <property type="entry name" value="RIBONUCLEASE_II"/>
    <property type="match status" value="1"/>
</dbReference>
<dbReference type="GO" id="GO:0006402">
    <property type="term" value="P:mRNA catabolic process"/>
    <property type="evidence" value="ECO:0007669"/>
    <property type="project" value="TreeGrafter"/>
</dbReference>
<protein>
    <submittedName>
        <fullName evidence="3">RNB-domain-containing protein</fullName>
    </submittedName>
</protein>
<gene>
    <name evidence="3" type="ORF">NKR23_g504</name>
</gene>
<dbReference type="PANTHER" id="PTHR23355">
    <property type="entry name" value="RIBONUCLEASE"/>
    <property type="match status" value="1"/>
</dbReference>
<dbReference type="Proteomes" id="UP001174694">
    <property type="component" value="Unassembled WGS sequence"/>
</dbReference>
<organism evidence="3 4">
    <name type="scientific">Pleurostoma richardsiae</name>
    <dbReference type="NCBI Taxonomy" id="41990"/>
    <lineage>
        <taxon>Eukaryota</taxon>
        <taxon>Fungi</taxon>
        <taxon>Dikarya</taxon>
        <taxon>Ascomycota</taxon>
        <taxon>Pezizomycotina</taxon>
        <taxon>Sordariomycetes</taxon>
        <taxon>Sordariomycetidae</taxon>
        <taxon>Calosphaeriales</taxon>
        <taxon>Pleurostomataceae</taxon>
        <taxon>Pleurostoma</taxon>
    </lineage>
</organism>
<sequence>MLKSSSNSYICWRCLNRKTSALFGQFRPRTHGSLAAPFSTKQRLLATVNRPDELRPKSHDASAQDWSVTRTGRPLDIRERLRQWEKEHAEQAITAPKDYSPPGALRNTFTRSEAPNLVEIDEDAERDNQPLFDGDDLVDLRSDTAVVHAGDLIEVLSDSWRVRLLAICLGRFNGLNHFYTNTGKWFTSHAVQTLFTVHNFVEPSELQPVINALPSKDAPIEVLNVMQELGQGPSRDVGAGLIARMQRFALQADAIHQANAARLDNAHSFLGKEEKYLNLHEIAEALLPARLNIQGRFAPEALYAVHRTLMRDDVAFRPLSPLGHRRSYLFEISSQVDVMIAERLENMVRAFFEDPERLLGPLNDNKLKKSTLGSFILRAREAIDRSRKSRNWSHYGLLSPAGETDTSPQRPWTVADTQILHFMELWAAHGKFSNSSRLHWVGSAILRAVEKYESAEYLDSTMGWVFLQELGWISPCDIQSRYRLRLPGIPPARLGGLQRPLLDSEQNLLGPDILAEQRVDCSLRAYCIDSASATDIDDAISIEPTSKLGEHWIHVHIADPASRIQADTPLADRAELVPQTAYLPGHFERMFDHESVRSTFSLAPDRPCLTFSALVNEDGAILDSKITPGRLHDVIYITGKEVNQLCGDETLLMNLDQAQAFEVGKPASTEYPPNRKMTTAGQLPQQDVQALQTLSRLANAIQNIRLARGAMPLYWPRPSTQVSFEHVEIEEDRDGFLTCVDDPFIRVSYEGNTSTPVVDSTMRLAGEIAARWCSSRGIPVPFRTQPDAARNLALLQSFTQNDLYPCLAAGKRPTETQWRTMRALLGADEISAEPGLHFTMGVDMYTKATSPLRRYSDLLVHWQIEAALLEESRRGASLVGNTDESFLPFTKEHLEQSVLPMLRMRERTMRTLDNRDGNNEWILQALVRAWRFGDLSPGSPAPLPSRFRFAVQTVLGRRAVRGRLDWFDQTAVMAPEGLNAMGVTMTDIKVGDVFEVELEDVNVPARQITVRAMGRAD</sequence>